<dbReference type="GO" id="GO:0016740">
    <property type="term" value="F:transferase activity"/>
    <property type="evidence" value="ECO:0007669"/>
    <property type="project" value="TreeGrafter"/>
</dbReference>
<gene>
    <name evidence="2" type="ORF">EVA_02949</name>
</gene>
<dbReference type="PANTHER" id="PTHR13754">
    <property type="entry name" value="METALLO-BETA-LACTAMASE SUPERFAMILY PROTEIN"/>
    <property type="match status" value="1"/>
</dbReference>
<evidence type="ECO:0000313" key="2">
    <source>
        <dbReference type="EMBL" id="EJX08941.1"/>
    </source>
</evidence>
<sequence>MRITLLTDNCRHPERTDLIAQHGLSLWVEWNDHCYLCDMGLDAAFWQNALALHCSIDQADAAFVSHGHNDHSGGLLFFLERTDRPVYLSAMAPRQHFYSLRHIAKRDISMPQEVMDRFRQRLTLLEESTWIQPNMAMVRCPERSWPCPYGNQFLTALEEEGTEHPDDFCHEYALVFCHTEGLVILSPCSHNGALNICKACQDFTGEPRIAAFIGGLHFVDSPLVEKETGAFIEQWRETFPDTLLFTGHCTCEKAKALLRDQLSNCTIFHTGMQIEL</sequence>
<dbReference type="InterPro" id="IPR001279">
    <property type="entry name" value="Metallo-B-lactamas"/>
</dbReference>
<accession>J9D809</accession>
<dbReference type="EMBL" id="AMCI01000502">
    <property type="protein sequence ID" value="EJX08941.1"/>
    <property type="molecule type" value="Genomic_DNA"/>
</dbReference>
<evidence type="ECO:0000259" key="1">
    <source>
        <dbReference type="Pfam" id="PF00753"/>
    </source>
</evidence>
<dbReference type="PANTHER" id="PTHR13754:SF13">
    <property type="entry name" value="METALLO-BETA-LACTAMASE SUPERFAMILY PROTEIN (AFU_ORTHOLOGUE AFUA_3G07630)"/>
    <property type="match status" value="1"/>
</dbReference>
<comment type="caution">
    <text evidence="2">The sequence shown here is derived from an EMBL/GenBank/DDBJ whole genome shotgun (WGS) entry which is preliminary data.</text>
</comment>
<feature type="domain" description="Metallo-beta-lactamase" evidence="1">
    <location>
        <begin position="25"/>
        <end position="107"/>
    </location>
</feature>
<dbReference type="InterPro" id="IPR036866">
    <property type="entry name" value="RibonucZ/Hydroxyglut_hydro"/>
</dbReference>
<proteinExistence type="predicted"/>
<dbReference type="SUPFAM" id="SSF56281">
    <property type="entry name" value="Metallo-hydrolase/oxidoreductase"/>
    <property type="match status" value="1"/>
</dbReference>
<dbReference type="InterPro" id="IPR052926">
    <property type="entry name" value="Metallo-beta-lactamase_dom"/>
</dbReference>
<dbReference type="Pfam" id="PF00753">
    <property type="entry name" value="Lactamase_B"/>
    <property type="match status" value="1"/>
</dbReference>
<organism evidence="2">
    <name type="scientific">gut metagenome</name>
    <dbReference type="NCBI Taxonomy" id="749906"/>
    <lineage>
        <taxon>unclassified sequences</taxon>
        <taxon>metagenomes</taxon>
        <taxon>organismal metagenomes</taxon>
    </lineage>
</organism>
<protein>
    <submittedName>
        <fullName evidence="2">Beta-lactamase domain-containing protein</fullName>
    </submittedName>
</protein>
<dbReference type="Gene3D" id="3.60.15.10">
    <property type="entry name" value="Ribonuclease Z/Hydroxyacylglutathione hydrolase-like"/>
    <property type="match status" value="1"/>
</dbReference>
<dbReference type="InterPro" id="IPR041712">
    <property type="entry name" value="DHPS-like_MBL-fold"/>
</dbReference>
<name>J9D809_9ZZZZ</name>
<dbReference type="AlphaFoldDB" id="J9D809"/>
<dbReference type="CDD" id="cd07713">
    <property type="entry name" value="DHPS-like_MBL-fold"/>
    <property type="match status" value="1"/>
</dbReference>
<reference evidence="2" key="1">
    <citation type="journal article" date="2012" name="PLoS ONE">
        <title>Gene sets for utilization of primary and secondary nutrition supplies in the distal gut of endangered iberian lynx.</title>
        <authorList>
            <person name="Alcaide M."/>
            <person name="Messina E."/>
            <person name="Richter M."/>
            <person name="Bargiela R."/>
            <person name="Peplies J."/>
            <person name="Huws S.A."/>
            <person name="Newbold C.J."/>
            <person name="Golyshin P.N."/>
            <person name="Simon M.A."/>
            <person name="Lopez G."/>
            <person name="Yakimov M.M."/>
            <person name="Ferrer M."/>
        </authorList>
    </citation>
    <scope>NUCLEOTIDE SEQUENCE</scope>
</reference>